<evidence type="ECO:0000256" key="1">
    <source>
        <dbReference type="ARBA" id="ARBA00022603"/>
    </source>
</evidence>
<dbReference type="GO" id="GO:0032259">
    <property type="term" value="P:methylation"/>
    <property type="evidence" value="ECO:0007669"/>
    <property type="project" value="UniProtKB-KW"/>
</dbReference>
<evidence type="ECO:0000256" key="2">
    <source>
        <dbReference type="ARBA" id="ARBA00022679"/>
    </source>
</evidence>
<evidence type="ECO:0000256" key="4">
    <source>
        <dbReference type="HAMAP-Rule" id="MF_03044"/>
    </source>
</evidence>
<dbReference type="InterPro" id="IPR021867">
    <property type="entry name" value="Bmt2/SAMTOR"/>
</dbReference>
<dbReference type="GO" id="GO:1904262">
    <property type="term" value="P:negative regulation of TORC1 signaling"/>
    <property type="evidence" value="ECO:0007669"/>
    <property type="project" value="TreeGrafter"/>
</dbReference>
<dbReference type="EMBL" id="GEDC01013657">
    <property type="protein sequence ID" value="JAS23641.1"/>
    <property type="molecule type" value="Transcribed_RNA"/>
</dbReference>
<feature type="binding site" evidence="4">
    <location>
        <position position="125"/>
    </location>
    <ligand>
        <name>S-adenosyl-L-methionine</name>
        <dbReference type="ChEBI" id="CHEBI:59789"/>
    </ligand>
</feature>
<comment type="similarity">
    <text evidence="4">Belongs to the BMT2 family.</text>
</comment>
<proteinExistence type="inferred from homology"/>
<evidence type="ECO:0000313" key="5">
    <source>
        <dbReference type="EMBL" id="JAS23641.1"/>
    </source>
</evidence>
<gene>
    <name evidence="5" type="ORF">g.11246</name>
    <name evidence="6" type="ORF">g.11247</name>
</gene>
<dbReference type="SUPFAM" id="SSF53335">
    <property type="entry name" value="S-adenosyl-L-methionine-dependent methyltransferases"/>
    <property type="match status" value="1"/>
</dbReference>
<dbReference type="PANTHER" id="PTHR21008">
    <property type="entry name" value="S-ADENOSYLMETHIONINE SENSOR UPSTREAM OF MTORC1-RELATED"/>
    <property type="match status" value="1"/>
</dbReference>
<keyword evidence="2 4" id="KW-0808">Transferase</keyword>
<dbReference type="InterPro" id="IPR029063">
    <property type="entry name" value="SAM-dependent_MTases_sf"/>
</dbReference>
<accession>A0A1B6DD62</accession>
<keyword evidence="3 4" id="KW-0949">S-adenosyl-L-methionine</keyword>
<evidence type="ECO:0000313" key="6">
    <source>
        <dbReference type="EMBL" id="JAS34635.1"/>
    </source>
</evidence>
<organism evidence="5">
    <name type="scientific">Clastoptera arizonana</name>
    <name type="common">Arizona spittle bug</name>
    <dbReference type="NCBI Taxonomy" id="38151"/>
    <lineage>
        <taxon>Eukaryota</taxon>
        <taxon>Metazoa</taxon>
        <taxon>Ecdysozoa</taxon>
        <taxon>Arthropoda</taxon>
        <taxon>Hexapoda</taxon>
        <taxon>Insecta</taxon>
        <taxon>Pterygota</taxon>
        <taxon>Neoptera</taxon>
        <taxon>Paraneoptera</taxon>
        <taxon>Hemiptera</taxon>
        <taxon>Auchenorrhyncha</taxon>
        <taxon>Cercopoidea</taxon>
        <taxon>Clastopteridae</taxon>
        <taxon>Clastoptera</taxon>
    </lineage>
</organism>
<dbReference type="EMBL" id="GEDC01002663">
    <property type="protein sequence ID" value="JAS34635.1"/>
    <property type="molecule type" value="Transcribed_RNA"/>
</dbReference>
<evidence type="ECO:0000256" key="3">
    <source>
        <dbReference type="ARBA" id="ARBA00022691"/>
    </source>
</evidence>
<dbReference type="PANTHER" id="PTHR21008:SF0">
    <property type="entry name" value="S-ADENOSYLMETHIONINE SENSOR UPSTREAM OF MTORC1"/>
    <property type="match status" value="1"/>
</dbReference>
<reference evidence="5" key="1">
    <citation type="submission" date="2015-12" db="EMBL/GenBank/DDBJ databases">
        <title>De novo transcriptome assembly of four potential Pierce s Disease insect vectors from Arizona vineyards.</title>
        <authorList>
            <person name="Tassone E.E."/>
        </authorList>
    </citation>
    <scope>NUCLEOTIDE SEQUENCE</scope>
</reference>
<dbReference type="HAMAP" id="MF_03044">
    <property type="entry name" value="BMT2"/>
    <property type="match status" value="1"/>
</dbReference>
<dbReference type="Pfam" id="PF11968">
    <property type="entry name" value="Bmt2"/>
    <property type="match status" value="1"/>
</dbReference>
<name>A0A1B6DD62_9HEMI</name>
<dbReference type="AlphaFoldDB" id="A0A1B6DD62"/>
<keyword evidence="1 4" id="KW-0489">Methyltransferase</keyword>
<comment type="function">
    <text evidence="4">S-adenosyl-L-methionine-binding protein that acts as an inhibitor of mTORC1 signaling. Acts as a sensor of S-adenosyl-L-methionine to signal methionine sufficiency to mTORC1. Probably also acts as a S-adenosyl-L-methionine-dependent methyltransferase.</text>
</comment>
<dbReference type="EC" id="2.1.1.-" evidence="4"/>
<dbReference type="GO" id="GO:0008168">
    <property type="term" value="F:methyltransferase activity"/>
    <property type="evidence" value="ECO:0007669"/>
    <property type="project" value="UniProtKB-UniRule"/>
</dbReference>
<sequence length="328" mass="38360">MASKEQRKLSDFIKGVHQNLRIQSHKLGVEKAWTLHCQETDTLKKYAEYMHRLAVDFWDKNNNEDVKMCRIKWVVFQVNEYFINGGKDKAQKREYFLQIRYFGESSIKIEKNTENNAKLNLLDVGSCYNPFKFFSIFNVVAIDLAPATSDVLRCDFLTVDVIPEKIDNSSSSYCKALQMNSFDIIVFSLLLEYLPSPQQRYSCCSKAYQLLKMDGILCILTPDSKHATANSKVMKSWRHTLATLGFWRITYQKLKHVHCMTYRKCQNPDISKHWLSLQSNSICKPIMNIPQDFHEYCNKKQSKENRTEMENQVLVDNFTFLSNSDVFI</sequence>
<protein>
    <recommendedName>
        <fullName evidence="4">S-adenosylmethionine sensor upstream of mTORC1</fullName>
    </recommendedName>
    <alternativeName>
        <fullName evidence="4">Probable methyltransferase BMT2 homolog</fullName>
        <ecNumber evidence="4">2.1.1.-</ecNumber>
    </alternativeName>
</protein>
<dbReference type="Gene3D" id="3.40.50.150">
    <property type="entry name" value="Vaccinia Virus protein VP39"/>
    <property type="match status" value="1"/>
</dbReference>
<feature type="binding site" evidence="4">
    <location>
        <position position="143"/>
    </location>
    <ligand>
        <name>S-adenosyl-L-methionine</name>
        <dbReference type="ChEBI" id="CHEBI:59789"/>
    </ligand>
</feature>